<dbReference type="InterPro" id="IPR039426">
    <property type="entry name" value="TonB-dep_rcpt-like"/>
</dbReference>
<dbReference type="AlphaFoldDB" id="A0A226WVP5"/>
<dbReference type="EMBL" id="MTHB01000188">
    <property type="protein sequence ID" value="OXC75183.1"/>
    <property type="molecule type" value="Genomic_DNA"/>
</dbReference>
<keyword evidence="2" id="KW-0472">Membrane</keyword>
<dbReference type="SUPFAM" id="SSF56935">
    <property type="entry name" value="Porins"/>
    <property type="match status" value="1"/>
</dbReference>
<evidence type="ECO:0000256" key="2">
    <source>
        <dbReference type="PROSITE-ProRule" id="PRU01360"/>
    </source>
</evidence>
<dbReference type="OrthoDB" id="127311at2"/>
<dbReference type="InterPro" id="IPR037066">
    <property type="entry name" value="Plug_dom_sf"/>
</dbReference>
<evidence type="ECO:0000259" key="3">
    <source>
        <dbReference type="Pfam" id="PF07715"/>
    </source>
</evidence>
<proteinExistence type="inferred from homology"/>
<evidence type="ECO:0000256" key="1">
    <source>
        <dbReference type="ARBA" id="ARBA00023170"/>
    </source>
</evidence>
<comment type="similarity">
    <text evidence="2">Belongs to the TonB-dependent receptor family.</text>
</comment>
<reference evidence="5" key="1">
    <citation type="submission" date="2017-01" db="EMBL/GenBank/DDBJ databases">
        <title>Genome Analysis of Deinococcus marmoris KOPRI26562.</title>
        <authorList>
            <person name="Kim J.H."/>
            <person name="Oh H.-M."/>
        </authorList>
    </citation>
    <scope>NUCLEOTIDE SEQUENCE [LARGE SCALE GENOMIC DNA]</scope>
    <source>
        <strain evidence="5">PAMC 26633</strain>
    </source>
</reference>
<keyword evidence="2" id="KW-0998">Cell outer membrane</keyword>
<keyword evidence="2" id="KW-0813">Transport</keyword>
<name>A0A226WVP5_CABSO</name>
<evidence type="ECO:0000313" key="4">
    <source>
        <dbReference type="EMBL" id="OXC75183.1"/>
    </source>
</evidence>
<dbReference type="Proteomes" id="UP000214720">
    <property type="component" value="Unassembled WGS sequence"/>
</dbReference>
<evidence type="ECO:0000313" key="5">
    <source>
        <dbReference type="Proteomes" id="UP000214720"/>
    </source>
</evidence>
<dbReference type="PANTHER" id="PTHR32552">
    <property type="entry name" value="FERRICHROME IRON RECEPTOR-RELATED"/>
    <property type="match status" value="1"/>
</dbReference>
<comment type="caution">
    <text evidence="4">The sequence shown here is derived from an EMBL/GenBank/DDBJ whole genome shotgun (WGS) entry which is preliminary data.</text>
</comment>
<keyword evidence="2" id="KW-1134">Transmembrane beta strand</keyword>
<dbReference type="GO" id="GO:0015344">
    <property type="term" value="F:siderophore uptake transmembrane transporter activity"/>
    <property type="evidence" value="ECO:0007669"/>
    <property type="project" value="TreeGrafter"/>
</dbReference>
<dbReference type="PANTHER" id="PTHR32552:SF84">
    <property type="entry name" value="TONB-DEPENDENT RECEPTOR-RELATED"/>
    <property type="match status" value="1"/>
</dbReference>
<keyword evidence="2" id="KW-0812">Transmembrane</keyword>
<comment type="subcellular location">
    <subcellularLocation>
        <location evidence="2">Cell outer membrane</location>
        <topology evidence="2">Multi-pass membrane protein</topology>
    </subcellularLocation>
</comment>
<dbReference type="GO" id="GO:0009279">
    <property type="term" value="C:cell outer membrane"/>
    <property type="evidence" value="ECO:0007669"/>
    <property type="project" value="UniProtKB-SubCell"/>
</dbReference>
<protein>
    <submittedName>
        <fullName evidence="4">Outer membrane (Iron.B12.siderophore.hemin) receptor</fullName>
    </submittedName>
</protein>
<accession>A0A226WVP5</accession>
<dbReference type="Pfam" id="PF07715">
    <property type="entry name" value="Plug"/>
    <property type="match status" value="1"/>
</dbReference>
<dbReference type="Gene3D" id="2.170.130.10">
    <property type="entry name" value="TonB-dependent receptor, plug domain"/>
    <property type="match status" value="1"/>
</dbReference>
<gene>
    <name evidence="4" type="ORF">BSU04_28145</name>
</gene>
<organism evidence="4 5">
    <name type="scientific">Caballeronia sordidicola</name>
    <name type="common">Burkholderia sordidicola</name>
    <dbReference type="NCBI Taxonomy" id="196367"/>
    <lineage>
        <taxon>Bacteria</taxon>
        <taxon>Pseudomonadati</taxon>
        <taxon>Pseudomonadota</taxon>
        <taxon>Betaproteobacteria</taxon>
        <taxon>Burkholderiales</taxon>
        <taxon>Burkholderiaceae</taxon>
        <taxon>Caballeronia</taxon>
    </lineage>
</organism>
<dbReference type="PROSITE" id="PS52016">
    <property type="entry name" value="TONB_DEPENDENT_REC_3"/>
    <property type="match status" value="1"/>
</dbReference>
<keyword evidence="1 4" id="KW-0675">Receptor</keyword>
<feature type="domain" description="TonB-dependent receptor plug" evidence="3">
    <location>
        <begin position="2"/>
        <end position="84"/>
    </location>
</feature>
<sequence length="94" mass="9946">MTAKQTEARGYQSVSDAVSRAIGFVSTGSPGNGGTALSVRGFSGQESVMTLYDGTRLYPGAGTMKYPFDSWAVDRIDVLRGPARSAKLISTMSF</sequence>
<dbReference type="InterPro" id="IPR012910">
    <property type="entry name" value="Plug_dom"/>
</dbReference>